<dbReference type="EMBL" id="JACHGY010000001">
    <property type="protein sequence ID" value="MBB6428407.1"/>
    <property type="molecule type" value="Genomic_DNA"/>
</dbReference>
<dbReference type="InterPro" id="IPR016152">
    <property type="entry name" value="PTrfase/Anion_transptr"/>
</dbReference>
<dbReference type="Gene3D" id="3.30.70.1450">
    <property type="entry name" value="Regulator of K+ conductance, C-terminal domain"/>
    <property type="match status" value="1"/>
</dbReference>
<evidence type="ECO:0000256" key="2">
    <source>
        <dbReference type="ARBA" id="ARBA00022475"/>
    </source>
</evidence>
<feature type="transmembrane region" description="Helical" evidence="7">
    <location>
        <begin position="248"/>
        <end position="270"/>
    </location>
</feature>
<feature type="transmembrane region" description="Helical" evidence="7">
    <location>
        <begin position="109"/>
        <end position="128"/>
    </location>
</feature>
<feature type="transmembrane region" description="Helical" evidence="7">
    <location>
        <begin position="49"/>
        <end position="66"/>
    </location>
</feature>
<evidence type="ECO:0000256" key="7">
    <source>
        <dbReference type="SAM" id="Phobius"/>
    </source>
</evidence>
<feature type="transmembrane region" description="Helical" evidence="7">
    <location>
        <begin position="373"/>
        <end position="392"/>
    </location>
</feature>
<dbReference type="Proteomes" id="UP000541810">
    <property type="component" value="Unassembled WGS sequence"/>
</dbReference>
<dbReference type="SUPFAM" id="SSF55804">
    <property type="entry name" value="Phoshotransferase/anion transport protein"/>
    <property type="match status" value="1"/>
</dbReference>
<keyword evidence="3 7" id="KW-0812">Transmembrane</keyword>
<evidence type="ECO:0000313" key="10">
    <source>
        <dbReference type="Proteomes" id="UP000541810"/>
    </source>
</evidence>
<dbReference type="Pfam" id="PF02080">
    <property type="entry name" value="TrkA_C"/>
    <property type="match status" value="1"/>
</dbReference>
<evidence type="ECO:0000256" key="1">
    <source>
        <dbReference type="ARBA" id="ARBA00004651"/>
    </source>
</evidence>
<protein>
    <submittedName>
        <fullName evidence="9">Amino acid transporter/mannitol/fructose-specific phosphotransferase system IIA component (Ntr-type)</fullName>
    </submittedName>
</protein>
<dbReference type="GO" id="GO:0005886">
    <property type="term" value="C:plasma membrane"/>
    <property type="evidence" value="ECO:0007669"/>
    <property type="project" value="UniProtKB-SubCell"/>
</dbReference>
<feature type="transmembrane region" description="Helical" evidence="7">
    <location>
        <begin position="134"/>
        <end position="156"/>
    </location>
</feature>
<dbReference type="Gene3D" id="3.40.930.10">
    <property type="entry name" value="Mannitol-specific EII, Chain A"/>
    <property type="match status" value="1"/>
</dbReference>
<feature type="transmembrane region" description="Helical" evidence="7">
    <location>
        <begin position="168"/>
        <end position="189"/>
    </location>
</feature>
<feature type="transmembrane region" description="Helical" evidence="7">
    <location>
        <begin position="86"/>
        <end position="104"/>
    </location>
</feature>
<comment type="subcellular location">
    <subcellularLocation>
        <location evidence="1">Cell membrane</location>
        <topology evidence="1">Multi-pass membrane protein</topology>
    </subcellularLocation>
</comment>
<dbReference type="Pfam" id="PF13520">
    <property type="entry name" value="AA_permease_2"/>
    <property type="match status" value="1"/>
</dbReference>
<dbReference type="InterPro" id="IPR036721">
    <property type="entry name" value="RCK_C_sf"/>
</dbReference>
<feature type="transmembrane region" description="Helical" evidence="7">
    <location>
        <begin position="404"/>
        <end position="424"/>
    </location>
</feature>
<dbReference type="GO" id="GO:0006813">
    <property type="term" value="P:potassium ion transport"/>
    <property type="evidence" value="ECO:0007669"/>
    <property type="project" value="InterPro"/>
</dbReference>
<dbReference type="AlphaFoldDB" id="A0A7X0H3K0"/>
<proteinExistence type="predicted"/>
<feature type="transmembrane region" description="Helical" evidence="7">
    <location>
        <begin position="20"/>
        <end position="42"/>
    </location>
</feature>
<feature type="domain" description="RCK C-terminal" evidence="8">
    <location>
        <begin position="663"/>
        <end position="747"/>
    </location>
</feature>
<sequence length="761" mass="82375">MTPSPTASKKLKKDLGLWDVYAISTGAMFSSGFFLLPGLATAYAGPSTVLAYLVAGFLMIPAMLSMSELSTALPRAGGTYYFLDRSLGPGAGTIGGLGTWLALVLKSAFALLGMGAYLAIAPGVASFLPGDPALQLWVIKGLAVALTVGFAALNIFGAKETTRLQGFLVIALLSVLSFFVVIGLGHVLFNVSGDEIKQQYTPFMSQEKGLSGFFATVGLVFVSYAGLTKVASVSEEVKRPERNLPLGMILSLTTATTIYVIGVFIIIATVDNEPLKTDYTPVATSAAQFFDWLPGQTGLIMIVIAALAAFASTGNAGILSASRYPLAMGRDRLLPAKFNELGRFGTPTLGIVVTAGLMIFFILALSAEGVAKVASAFNLFVFGLMNVSVIVMRESKIESYDPGFRSPFYPWTQLLGVAIAAGLIMEMGPVAVIASFILGSLGAAWYWYYARNKVVRDGAIYHVFSRLGQRRFEELDREFRQIIKEKGLRENDPFNDLVARAGLIDAAPGSTYDQIADEAANYLARQDGALSYEETRQRIADPYHDPNTVLSHQAMLPHFRLKGLQEPELVLVRCSTGLAIPVNPKPLPEKADADAATRRVQRREEEQRERQSEAPDEVTVRAIFFLISPGDAPGLHLRVLAQIATRLESEGFMESWCTAPNEQKLKETLLHHERYVAIRIQSNAPSGALLGTVLADFDLPDDTLVAMIHRDGRTVAPHGRMILQEQDRLTIIGDTEGIAKLRDRFGGDGESLDYLLPDATG</sequence>
<evidence type="ECO:0000256" key="4">
    <source>
        <dbReference type="ARBA" id="ARBA00022989"/>
    </source>
</evidence>
<feature type="transmembrane region" description="Helical" evidence="7">
    <location>
        <begin position="341"/>
        <end position="367"/>
    </location>
</feature>
<evidence type="ECO:0000259" key="8">
    <source>
        <dbReference type="PROSITE" id="PS51202"/>
    </source>
</evidence>
<dbReference type="InterPro" id="IPR050367">
    <property type="entry name" value="APC_superfamily"/>
</dbReference>
<name>A0A7X0H3K0_9BACT</name>
<dbReference type="Gene3D" id="1.20.1740.10">
    <property type="entry name" value="Amino acid/polyamine transporter I"/>
    <property type="match status" value="1"/>
</dbReference>
<accession>A0A7X0H3K0</accession>
<dbReference type="GO" id="GO:0016740">
    <property type="term" value="F:transferase activity"/>
    <property type="evidence" value="ECO:0007669"/>
    <property type="project" value="UniProtKB-KW"/>
</dbReference>
<keyword evidence="10" id="KW-1185">Reference proteome</keyword>
<dbReference type="PANTHER" id="PTHR42770">
    <property type="entry name" value="AMINO ACID TRANSPORTER-RELATED"/>
    <property type="match status" value="1"/>
</dbReference>
<feature type="transmembrane region" description="Helical" evidence="7">
    <location>
        <begin position="430"/>
        <end position="449"/>
    </location>
</feature>
<evidence type="ECO:0000256" key="6">
    <source>
        <dbReference type="SAM" id="MobiDB-lite"/>
    </source>
</evidence>
<reference evidence="9 10" key="1">
    <citation type="submission" date="2020-08" db="EMBL/GenBank/DDBJ databases">
        <title>Genomic Encyclopedia of Type Strains, Phase IV (KMG-IV): sequencing the most valuable type-strain genomes for metagenomic binning, comparative biology and taxonomic classification.</title>
        <authorList>
            <person name="Goeker M."/>
        </authorList>
    </citation>
    <scope>NUCLEOTIDE SEQUENCE [LARGE SCALE GENOMIC DNA]</scope>
    <source>
        <strain evidence="9 10">DSM 103725</strain>
    </source>
</reference>
<organism evidence="9 10">
    <name type="scientific">Algisphaera agarilytica</name>
    <dbReference type="NCBI Taxonomy" id="1385975"/>
    <lineage>
        <taxon>Bacteria</taxon>
        <taxon>Pseudomonadati</taxon>
        <taxon>Planctomycetota</taxon>
        <taxon>Phycisphaerae</taxon>
        <taxon>Phycisphaerales</taxon>
        <taxon>Phycisphaeraceae</taxon>
        <taxon>Algisphaera</taxon>
    </lineage>
</organism>
<dbReference type="GO" id="GO:0008324">
    <property type="term" value="F:monoatomic cation transmembrane transporter activity"/>
    <property type="evidence" value="ECO:0007669"/>
    <property type="project" value="InterPro"/>
</dbReference>
<keyword evidence="2" id="KW-1003">Cell membrane</keyword>
<dbReference type="SUPFAM" id="SSF116726">
    <property type="entry name" value="TrkA C-terminal domain-like"/>
    <property type="match status" value="1"/>
</dbReference>
<dbReference type="RefSeq" id="WP_184675519.1">
    <property type="nucleotide sequence ID" value="NZ_JACHGY010000001.1"/>
</dbReference>
<gene>
    <name evidence="9" type="ORF">HNQ40_000213</name>
</gene>
<keyword evidence="9" id="KW-0808">Transferase</keyword>
<dbReference type="PROSITE" id="PS51202">
    <property type="entry name" value="RCK_C"/>
    <property type="match status" value="1"/>
</dbReference>
<feature type="transmembrane region" description="Helical" evidence="7">
    <location>
        <begin position="299"/>
        <end position="321"/>
    </location>
</feature>
<keyword evidence="4 7" id="KW-1133">Transmembrane helix</keyword>
<dbReference type="PANTHER" id="PTHR42770:SF7">
    <property type="entry name" value="MEMBRANE PROTEIN"/>
    <property type="match status" value="1"/>
</dbReference>
<evidence type="ECO:0000256" key="3">
    <source>
        <dbReference type="ARBA" id="ARBA00022692"/>
    </source>
</evidence>
<feature type="compositionally biased region" description="Basic and acidic residues" evidence="6">
    <location>
        <begin position="587"/>
        <end position="613"/>
    </location>
</feature>
<feature type="transmembrane region" description="Helical" evidence="7">
    <location>
        <begin position="209"/>
        <end position="227"/>
    </location>
</feature>
<comment type="caution">
    <text evidence="9">The sequence shown here is derived from an EMBL/GenBank/DDBJ whole genome shotgun (WGS) entry which is preliminary data.</text>
</comment>
<dbReference type="InterPro" id="IPR006037">
    <property type="entry name" value="RCK_C"/>
</dbReference>
<keyword evidence="5 7" id="KW-0472">Membrane</keyword>
<dbReference type="InterPro" id="IPR002293">
    <property type="entry name" value="AA/rel_permease1"/>
</dbReference>
<evidence type="ECO:0000256" key="5">
    <source>
        <dbReference type="ARBA" id="ARBA00023136"/>
    </source>
</evidence>
<feature type="region of interest" description="Disordered" evidence="6">
    <location>
        <begin position="584"/>
        <end position="614"/>
    </location>
</feature>
<evidence type="ECO:0000313" key="9">
    <source>
        <dbReference type="EMBL" id="MBB6428407.1"/>
    </source>
</evidence>